<dbReference type="AlphaFoldDB" id="A0A0C7NIV5"/>
<feature type="domain" description="Cyclodeaminase/cyclohydrolase" evidence="2">
    <location>
        <begin position="6"/>
        <end position="186"/>
    </location>
</feature>
<dbReference type="RefSeq" id="WP_045087405.1">
    <property type="nucleotide sequence ID" value="NZ_LN824141.1"/>
</dbReference>
<dbReference type="OrthoDB" id="7959174at2"/>
<protein>
    <submittedName>
        <fullName evidence="3">Formiminotransferase-cyclodeaminase</fullName>
    </submittedName>
</protein>
<name>A0A0C7NIV5_DEFTU</name>
<proteinExistence type="predicted"/>
<dbReference type="EMBL" id="LN824141">
    <property type="protein sequence ID" value="CEP77851.1"/>
    <property type="molecule type" value="Genomic_DNA"/>
</dbReference>
<dbReference type="Pfam" id="PF04961">
    <property type="entry name" value="FTCD_C"/>
    <property type="match status" value="1"/>
</dbReference>
<dbReference type="SUPFAM" id="SSF101262">
    <property type="entry name" value="Methenyltetrahydrofolate cyclohydrolase-like"/>
    <property type="match status" value="1"/>
</dbReference>
<evidence type="ECO:0000256" key="1">
    <source>
        <dbReference type="SAM" id="Coils"/>
    </source>
</evidence>
<organism evidence="3 4">
    <name type="scientific">Defluviitoga tunisiensis</name>
    <dbReference type="NCBI Taxonomy" id="1006576"/>
    <lineage>
        <taxon>Bacteria</taxon>
        <taxon>Thermotogati</taxon>
        <taxon>Thermotogota</taxon>
        <taxon>Thermotogae</taxon>
        <taxon>Petrotogales</taxon>
        <taxon>Petrotogaceae</taxon>
        <taxon>Defluviitoga</taxon>
    </lineage>
</organism>
<keyword evidence="1" id="KW-0175">Coiled coil</keyword>
<evidence type="ECO:0000313" key="3">
    <source>
        <dbReference type="EMBL" id="CEP77851.1"/>
    </source>
</evidence>
<dbReference type="KEGG" id="dtn:DTL3_0530"/>
<evidence type="ECO:0000313" key="4">
    <source>
        <dbReference type="Proteomes" id="UP000032809"/>
    </source>
</evidence>
<gene>
    <name evidence="3" type="ORF">DTL3_0530</name>
</gene>
<sequence length="205" mass="22658">MLSEMSIRAFLEKLSSSDPAPGGGSVSALSGALAASLGNMVSNLTIGKKKYKDVEEEIKKINETLEKYRDTFLEEMEEDAKAFNEVINALKLPRNTDDEKKVRNTAIQESTKKATLVPLKIAKNALEVMELIEVLVEKGNKQVLSDAAIAVIMAKSAIMGGIYNIKINLPNIMDEDFVSDLEKQIRNMEIEACILEVKILDKIKL</sequence>
<dbReference type="STRING" id="1006576.DTL3_0530"/>
<dbReference type="GO" id="GO:0016740">
    <property type="term" value="F:transferase activity"/>
    <property type="evidence" value="ECO:0007669"/>
    <property type="project" value="UniProtKB-KW"/>
</dbReference>
<evidence type="ECO:0000259" key="2">
    <source>
        <dbReference type="Pfam" id="PF04961"/>
    </source>
</evidence>
<dbReference type="InterPro" id="IPR007044">
    <property type="entry name" value="Cyclodeamin/CycHdrlase"/>
</dbReference>
<dbReference type="HOGENOM" id="CLU_088419_0_1_0"/>
<feature type="coiled-coil region" evidence="1">
    <location>
        <begin position="44"/>
        <end position="78"/>
    </location>
</feature>
<dbReference type="InterPro" id="IPR036178">
    <property type="entry name" value="Formintransfe-cycloase-like_sf"/>
</dbReference>
<dbReference type="Proteomes" id="UP000032809">
    <property type="component" value="Chromosome I"/>
</dbReference>
<keyword evidence="4" id="KW-1185">Reference proteome</keyword>
<reference evidence="4" key="1">
    <citation type="submission" date="2014-11" db="EMBL/GenBank/DDBJ databases">
        <authorList>
            <person name="Wibberg D."/>
        </authorList>
    </citation>
    <scope>NUCLEOTIDE SEQUENCE [LARGE SCALE GENOMIC DNA]</scope>
    <source>
        <strain evidence="4">L3</strain>
    </source>
</reference>
<keyword evidence="3" id="KW-0808">Transferase</keyword>
<accession>A0A0C7NIV5</accession>
<dbReference type="Gene3D" id="1.20.120.680">
    <property type="entry name" value="Formiminotetrahydrofolate cyclodeaminase monomer, up-and-down helical bundle"/>
    <property type="match status" value="1"/>
</dbReference>